<evidence type="ECO:0000313" key="3">
    <source>
        <dbReference type="Proteomes" id="UP001497516"/>
    </source>
</evidence>
<protein>
    <submittedName>
        <fullName evidence="2">Uncharacterized protein</fullName>
    </submittedName>
</protein>
<reference evidence="2 3" key="1">
    <citation type="submission" date="2024-04" db="EMBL/GenBank/DDBJ databases">
        <authorList>
            <person name="Fracassetti M."/>
        </authorList>
    </citation>
    <scope>NUCLEOTIDE SEQUENCE [LARGE SCALE GENOMIC DNA]</scope>
</reference>
<sequence length="199" mass="23055">MDSFGDDEFPELTYYVGTYCDSCRRMAKTEMKEEYDDDDYIYEDDDFGGDDTLKLRMIHYRRNLRVNGCFYADCPPQSTLYPGFDDTVQDCAEFAVETFNDELGAEMELREIENVSVGGFGYRQIYMILRCCNVGSSGDGGPDEKTYRVVVSCCWWRKANKKVLVFNDCYGNNLLKPNRSFDERTTPEQRSPHPIQHDA</sequence>
<name>A0AAV2DSI2_9ROSI</name>
<accession>A0AAV2DSI2</accession>
<dbReference type="AlphaFoldDB" id="A0AAV2DSI2"/>
<proteinExistence type="predicted"/>
<evidence type="ECO:0000256" key="1">
    <source>
        <dbReference type="SAM" id="MobiDB-lite"/>
    </source>
</evidence>
<dbReference type="Proteomes" id="UP001497516">
    <property type="component" value="Chromosome 3"/>
</dbReference>
<evidence type="ECO:0000313" key="2">
    <source>
        <dbReference type="EMBL" id="CAL1376512.1"/>
    </source>
</evidence>
<dbReference type="Gene3D" id="3.10.450.10">
    <property type="match status" value="1"/>
</dbReference>
<gene>
    <name evidence="2" type="ORF">LTRI10_LOCUS18238</name>
</gene>
<keyword evidence="3" id="KW-1185">Reference proteome</keyword>
<feature type="region of interest" description="Disordered" evidence="1">
    <location>
        <begin position="180"/>
        <end position="199"/>
    </location>
</feature>
<dbReference type="EMBL" id="OZ034816">
    <property type="protein sequence ID" value="CAL1376512.1"/>
    <property type="molecule type" value="Genomic_DNA"/>
</dbReference>
<organism evidence="2 3">
    <name type="scientific">Linum trigynum</name>
    <dbReference type="NCBI Taxonomy" id="586398"/>
    <lineage>
        <taxon>Eukaryota</taxon>
        <taxon>Viridiplantae</taxon>
        <taxon>Streptophyta</taxon>
        <taxon>Embryophyta</taxon>
        <taxon>Tracheophyta</taxon>
        <taxon>Spermatophyta</taxon>
        <taxon>Magnoliopsida</taxon>
        <taxon>eudicotyledons</taxon>
        <taxon>Gunneridae</taxon>
        <taxon>Pentapetalae</taxon>
        <taxon>rosids</taxon>
        <taxon>fabids</taxon>
        <taxon>Malpighiales</taxon>
        <taxon>Linaceae</taxon>
        <taxon>Linum</taxon>
    </lineage>
</organism>